<dbReference type="InterPro" id="IPR001667">
    <property type="entry name" value="DDH_dom"/>
</dbReference>
<dbReference type="AlphaFoldDB" id="A0A6J6T4R5"/>
<evidence type="ECO:0000313" key="8">
    <source>
        <dbReference type="EMBL" id="CAB5025161.1"/>
    </source>
</evidence>
<dbReference type="InterPro" id="IPR038763">
    <property type="entry name" value="DHH_sf"/>
</dbReference>
<proteinExistence type="predicted"/>
<dbReference type="InterPro" id="IPR003156">
    <property type="entry name" value="DHHA1_dom"/>
</dbReference>
<dbReference type="EMBL" id="CAESAI010000063">
    <property type="protein sequence ID" value="CAB4344905.1"/>
    <property type="molecule type" value="Genomic_DNA"/>
</dbReference>
<evidence type="ECO:0000313" key="6">
    <source>
        <dbReference type="EMBL" id="CAB4742151.1"/>
    </source>
</evidence>
<dbReference type="EMBL" id="CAEZZD010000018">
    <property type="protein sequence ID" value="CAB4742151.1"/>
    <property type="molecule type" value="Genomic_DNA"/>
</dbReference>
<protein>
    <submittedName>
        <fullName evidence="6">Unannotated protein</fullName>
    </submittedName>
</protein>
<evidence type="ECO:0000259" key="1">
    <source>
        <dbReference type="Pfam" id="PF01368"/>
    </source>
</evidence>
<evidence type="ECO:0000259" key="2">
    <source>
        <dbReference type="Pfam" id="PF02272"/>
    </source>
</evidence>
<name>A0A6J6T4R5_9ZZZZ</name>
<dbReference type="PANTHER" id="PTHR47618">
    <property type="entry name" value="BIFUNCTIONAL OLIGORIBONUCLEASE AND PAP PHOSPHATASE NRNA"/>
    <property type="match status" value="1"/>
</dbReference>
<dbReference type="GO" id="GO:0003676">
    <property type="term" value="F:nucleic acid binding"/>
    <property type="evidence" value="ECO:0007669"/>
    <property type="project" value="InterPro"/>
</dbReference>
<feature type="domain" description="DDH" evidence="1">
    <location>
        <begin position="23"/>
        <end position="164"/>
    </location>
</feature>
<gene>
    <name evidence="5" type="ORF">UFOPK2648_00833</name>
    <name evidence="6" type="ORF">UFOPK2824_00213</name>
    <name evidence="7" type="ORF">UFOPK3037_01163</name>
    <name evidence="3" type="ORF">UFOPK3406_01426</name>
    <name evidence="4" type="ORF">UFOPK3925_01662</name>
    <name evidence="8" type="ORF">UFOPK4097_01175</name>
</gene>
<dbReference type="EMBL" id="CAFBPK010000020">
    <property type="protein sequence ID" value="CAB5025161.1"/>
    <property type="molecule type" value="Genomic_DNA"/>
</dbReference>
<organism evidence="6">
    <name type="scientific">freshwater metagenome</name>
    <dbReference type="NCBI Taxonomy" id="449393"/>
    <lineage>
        <taxon>unclassified sequences</taxon>
        <taxon>metagenomes</taxon>
        <taxon>ecological metagenomes</taxon>
    </lineage>
</organism>
<dbReference type="SUPFAM" id="SSF64182">
    <property type="entry name" value="DHH phosphoesterases"/>
    <property type="match status" value="1"/>
</dbReference>
<dbReference type="Pfam" id="PF02272">
    <property type="entry name" value="DHHA1"/>
    <property type="match status" value="1"/>
</dbReference>
<evidence type="ECO:0000313" key="3">
    <source>
        <dbReference type="EMBL" id="CAB4344905.1"/>
    </source>
</evidence>
<feature type="domain" description="DHHA1" evidence="2">
    <location>
        <begin position="238"/>
        <end position="322"/>
    </location>
</feature>
<dbReference type="InterPro" id="IPR051319">
    <property type="entry name" value="Oligoribo/pAp-PDE_c-di-AMP_PDE"/>
</dbReference>
<accession>A0A6J6T4R5</accession>
<dbReference type="EMBL" id="CAFAAO010000015">
    <property type="protein sequence ID" value="CAB4809112.1"/>
    <property type="molecule type" value="Genomic_DNA"/>
</dbReference>
<evidence type="ECO:0000313" key="5">
    <source>
        <dbReference type="EMBL" id="CAB4709958.1"/>
    </source>
</evidence>
<evidence type="ECO:0000313" key="7">
    <source>
        <dbReference type="EMBL" id="CAB4809112.1"/>
    </source>
</evidence>
<dbReference type="PANTHER" id="PTHR47618:SF1">
    <property type="entry name" value="BIFUNCTIONAL OLIGORIBONUCLEASE AND PAP PHOSPHATASE NRNA"/>
    <property type="match status" value="1"/>
</dbReference>
<sequence length="327" mass="34045">MSNFAAEPEWDKAVTAVADSTSVLLLAHVTPDADALGSALGLGLALRAMGKHVQVSVGEENFTIPKSLDFLPGSELISSPEELLVADLVISCDVSSSARLGTTLKLLETAPVSIAIDHHPSFTGFGTIHLVDPNAAATAELVLEFIDRLKVEVTPDIASAIYAGLATDTGSFKFQSTTAQTLRTAARLVESGIDHSKLSRLLFDDEPLAALVMMGEAISRAVLVTEAAGGAGLVYTSVSIAQRHGLDELAAERVIEALRRTTEAEVAAVFKQADDGHWKGSLRSKTSVDVGAAAKALGGGGHKYASGFSSSSDLETTIADLLAQLAH</sequence>
<dbReference type="Gene3D" id="3.10.310.30">
    <property type="match status" value="1"/>
</dbReference>
<dbReference type="EMBL" id="CAESAD010000024">
    <property type="protein sequence ID" value="CAB4345767.1"/>
    <property type="molecule type" value="Genomic_DNA"/>
</dbReference>
<reference evidence="6" key="1">
    <citation type="submission" date="2020-05" db="EMBL/GenBank/DDBJ databases">
        <authorList>
            <person name="Chiriac C."/>
            <person name="Salcher M."/>
            <person name="Ghai R."/>
            <person name="Kavagutti S V."/>
        </authorList>
    </citation>
    <scope>NUCLEOTIDE SEQUENCE</scope>
</reference>
<dbReference type="EMBL" id="CAEZYC010000042">
    <property type="protein sequence ID" value="CAB4709958.1"/>
    <property type="molecule type" value="Genomic_DNA"/>
</dbReference>
<evidence type="ECO:0000313" key="4">
    <source>
        <dbReference type="EMBL" id="CAB4345767.1"/>
    </source>
</evidence>
<dbReference type="Pfam" id="PF01368">
    <property type="entry name" value="DHH"/>
    <property type="match status" value="1"/>
</dbReference>
<dbReference type="Gene3D" id="3.90.1640.10">
    <property type="entry name" value="inorganic pyrophosphatase (n-terminal core)"/>
    <property type="match status" value="1"/>
</dbReference>